<evidence type="ECO:0000256" key="5">
    <source>
        <dbReference type="SAM" id="MobiDB-lite"/>
    </source>
</evidence>
<dbReference type="InterPro" id="IPR001839">
    <property type="entry name" value="TGF-b_C"/>
</dbReference>
<feature type="compositionally biased region" description="Basic residues" evidence="5">
    <location>
        <begin position="280"/>
        <end position="315"/>
    </location>
</feature>
<feature type="compositionally biased region" description="Polar residues" evidence="5">
    <location>
        <begin position="202"/>
        <end position="226"/>
    </location>
</feature>
<dbReference type="GeneID" id="101849212"/>
<keyword evidence="8" id="KW-1185">Reference proteome</keyword>
<name>A0ABM1A0F6_APLCA</name>
<dbReference type="PANTHER" id="PTHR11848">
    <property type="entry name" value="TGF-BETA FAMILY"/>
    <property type="match status" value="1"/>
</dbReference>
<evidence type="ECO:0000256" key="2">
    <source>
        <dbReference type="ARBA" id="ARBA00006656"/>
    </source>
</evidence>
<dbReference type="Gene3D" id="2.60.120.970">
    <property type="match status" value="1"/>
</dbReference>
<feature type="region of interest" description="Disordered" evidence="5">
    <location>
        <begin position="359"/>
        <end position="382"/>
    </location>
</feature>
<evidence type="ECO:0000256" key="6">
    <source>
        <dbReference type="SAM" id="SignalP"/>
    </source>
</evidence>
<dbReference type="RefSeq" id="XP_012938305.1">
    <property type="nucleotide sequence ID" value="XM_013082851.1"/>
</dbReference>
<evidence type="ECO:0000313" key="9">
    <source>
        <dbReference type="RefSeq" id="XP_012938305.1"/>
    </source>
</evidence>
<evidence type="ECO:0000259" key="7">
    <source>
        <dbReference type="PROSITE" id="PS51362"/>
    </source>
</evidence>
<protein>
    <submittedName>
        <fullName evidence="9">Uncharacterized protein LOC101849212</fullName>
    </submittedName>
</protein>
<gene>
    <name evidence="9" type="primary">LOC101849212</name>
</gene>
<sequence>MHFITMCSFEILMLCACSMIQGGVSLQVTETKNSGIQEADGKNSFDDSTRRKPIDRDTLHEDDPYSLNDDISRDKDYDTNTPPNPRHRRSIDRDLLSGNVPAEGNFSSTTNPPLAREVGQSPPTPSLFKEPNRTRKTKAHYARYAQKKKTNTSRDVTLKSELRVSKDLEKEEFTKQMNRPFLFSRPSGNSSASTPIDAVSDMENSSALNTSSGNSTVHQVTESPNRSPDHVKKAFGVGRTIPARAVEENKKSREYESSRRKSSLSGTVKVNKRLSDIQRKEKHASKRGRRQRNKSKSYRHRKKSSSPTPRRRHHNSERGNVRSEMSTTKYNKDAGAYIPGAALTTTTASIPLKLVPTHAHTEESSLDSEVSEDGSASCPNCPKAGVTEDDVRQLRLEMFQDLVMRKLRMTPADLYEDVDESAEQIPLLPDTVLEQTLRDNSWEEPGDDFYAKDQKIVISGKMSQDCISMHATGCYDFRLAGNLRGKVASAQLWVYKTGDRNDANGQTLIMYELERNRRNVLKRRNIIVREDTFLKEDWVTVDLTRVVRRWVERRRPQVKVAIRCKTCITRNPKALYGAKHGYTPLLMITYADNDERYRGKRSTDDEYCNPKTNCCKRPLVARFREINLHNIMYPRNLTVGYCFGSCNAINQFTFNHTMIKQRIRLGGHVDASMRIQLQPCCVPLQLKDALILTHSNGTVTRRLLPRVIVERCGCV</sequence>
<feature type="signal peptide" evidence="6">
    <location>
        <begin position="1"/>
        <end position="25"/>
    </location>
</feature>
<keyword evidence="6" id="KW-0732">Signal</keyword>
<dbReference type="CDD" id="cd08698">
    <property type="entry name" value="TGF_beta_SF"/>
    <property type="match status" value="1"/>
</dbReference>
<reference evidence="9" key="1">
    <citation type="submission" date="2025-08" db="UniProtKB">
        <authorList>
            <consortium name="RefSeq"/>
        </authorList>
    </citation>
    <scope>IDENTIFICATION</scope>
</reference>
<dbReference type="SMART" id="SM00204">
    <property type="entry name" value="TGFB"/>
    <property type="match status" value="1"/>
</dbReference>
<proteinExistence type="inferred from homology"/>
<feature type="compositionally biased region" description="Basic residues" evidence="5">
    <location>
        <begin position="134"/>
        <end position="151"/>
    </location>
</feature>
<feature type="compositionally biased region" description="Basic and acidic residues" evidence="5">
    <location>
        <begin position="245"/>
        <end position="259"/>
    </location>
</feature>
<feature type="compositionally biased region" description="Basic and acidic residues" evidence="5">
    <location>
        <begin position="39"/>
        <end position="63"/>
    </location>
</feature>
<evidence type="ECO:0000256" key="4">
    <source>
        <dbReference type="RuleBase" id="RU000354"/>
    </source>
</evidence>
<feature type="region of interest" description="Disordered" evidence="5">
    <location>
        <begin position="179"/>
        <end position="332"/>
    </location>
</feature>
<feature type="domain" description="TGF-beta family profile" evidence="7">
    <location>
        <begin position="598"/>
        <end position="715"/>
    </location>
</feature>
<accession>A0ABM1A0F6</accession>
<dbReference type="PANTHER" id="PTHR11848:SF298">
    <property type="entry name" value="DAWDLE, ISOFORM A"/>
    <property type="match status" value="1"/>
</dbReference>
<evidence type="ECO:0000313" key="8">
    <source>
        <dbReference type="Proteomes" id="UP000694888"/>
    </source>
</evidence>
<dbReference type="PROSITE" id="PS51362">
    <property type="entry name" value="TGF_BETA_2"/>
    <property type="match status" value="1"/>
</dbReference>
<dbReference type="InterPro" id="IPR015615">
    <property type="entry name" value="TGF-beta-rel"/>
</dbReference>
<dbReference type="Pfam" id="PF00019">
    <property type="entry name" value="TGF_beta"/>
    <property type="match status" value="1"/>
</dbReference>
<keyword evidence="3" id="KW-0964">Secreted</keyword>
<evidence type="ECO:0000256" key="1">
    <source>
        <dbReference type="ARBA" id="ARBA00004613"/>
    </source>
</evidence>
<dbReference type="SUPFAM" id="SSF57501">
    <property type="entry name" value="Cystine-knot cytokines"/>
    <property type="match status" value="1"/>
</dbReference>
<comment type="similarity">
    <text evidence="2 4">Belongs to the TGF-beta family.</text>
</comment>
<evidence type="ECO:0000256" key="3">
    <source>
        <dbReference type="ARBA" id="ARBA00022525"/>
    </source>
</evidence>
<feature type="region of interest" description="Disordered" evidence="5">
    <location>
        <begin position="35"/>
        <end position="157"/>
    </location>
</feature>
<keyword evidence="4" id="KW-0339">Growth factor</keyword>
<organism evidence="8 9">
    <name type="scientific">Aplysia californica</name>
    <name type="common">California sea hare</name>
    <dbReference type="NCBI Taxonomy" id="6500"/>
    <lineage>
        <taxon>Eukaryota</taxon>
        <taxon>Metazoa</taxon>
        <taxon>Spiralia</taxon>
        <taxon>Lophotrochozoa</taxon>
        <taxon>Mollusca</taxon>
        <taxon>Gastropoda</taxon>
        <taxon>Heterobranchia</taxon>
        <taxon>Euthyneura</taxon>
        <taxon>Tectipleura</taxon>
        <taxon>Aplysiida</taxon>
        <taxon>Aplysioidea</taxon>
        <taxon>Aplysiidae</taxon>
        <taxon>Aplysia</taxon>
    </lineage>
</organism>
<dbReference type="Gene3D" id="2.10.90.10">
    <property type="entry name" value="Cystine-knot cytokines"/>
    <property type="match status" value="1"/>
</dbReference>
<comment type="subcellular location">
    <subcellularLocation>
        <location evidence="1">Secreted</location>
    </subcellularLocation>
</comment>
<feature type="chain" id="PRO_5046176209" evidence="6">
    <location>
        <begin position="26"/>
        <end position="715"/>
    </location>
</feature>
<dbReference type="InterPro" id="IPR029034">
    <property type="entry name" value="Cystine-knot_cytokine"/>
</dbReference>
<dbReference type="Proteomes" id="UP000694888">
    <property type="component" value="Unplaced"/>
</dbReference>